<keyword evidence="4 5" id="KW-0472">Membrane</keyword>
<dbReference type="eggNOG" id="COG0530">
    <property type="taxonomic scope" value="Bacteria"/>
</dbReference>
<keyword evidence="2 5" id="KW-0812">Transmembrane</keyword>
<feature type="transmembrane region" description="Helical" evidence="5">
    <location>
        <begin position="34"/>
        <end position="56"/>
    </location>
</feature>
<name>A0A085GPG0_EWIA3</name>
<feature type="transmembrane region" description="Helical" evidence="5">
    <location>
        <begin position="170"/>
        <end position="188"/>
    </location>
</feature>
<dbReference type="InterPro" id="IPR044880">
    <property type="entry name" value="NCX_ion-bd_dom_sf"/>
</dbReference>
<dbReference type="GO" id="GO:0005262">
    <property type="term" value="F:calcium channel activity"/>
    <property type="evidence" value="ECO:0007669"/>
    <property type="project" value="TreeGrafter"/>
</dbReference>
<comment type="subcellular location">
    <subcellularLocation>
        <location evidence="1">Membrane</location>
        <topology evidence="1">Multi-pass membrane protein</topology>
    </subcellularLocation>
</comment>
<dbReference type="InterPro" id="IPR004837">
    <property type="entry name" value="NaCa_Exmemb"/>
</dbReference>
<dbReference type="InterPro" id="IPR004481">
    <property type="entry name" value="K/Na/Ca-exchanger"/>
</dbReference>
<feature type="transmembrane region" description="Helical" evidence="5">
    <location>
        <begin position="131"/>
        <end position="150"/>
    </location>
</feature>
<evidence type="ECO:0000256" key="5">
    <source>
        <dbReference type="SAM" id="Phobius"/>
    </source>
</evidence>
<dbReference type="PANTHER" id="PTHR10846">
    <property type="entry name" value="SODIUM/POTASSIUM/CALCIUM EXCHANGER"/>
    <property type="match status" value="1"/>
</dbReference>
<dbReference type="GeneID" id="78381093"/>
<gene>
    <name evidence="7" type="ORF">GEAM_0077</name>
</gene>
<evidence type="ECO:0000259" key="6">
    <source>
        <dbReference type="Pfam" id="PF01699"/>
    </source>
</evidence>
<dbReference type="GO" id="GO:0006874">
    <property type="term" value="P:intracellular calcium ion homeostasis"/>
    <property type="evidence" value="ECO:0007669"/>
    <property type="project" value="TreeGrafter"/>
</dbReference>
<evidence type="ECO:0000313" key="7">
    <source>
        <dbReference type="EMBL" id="KFC85605.1"/>
    </source>
</evidence>
<dbReference type="AlphaFoldDB" id="A0A085GPG0"/>
<feature type="transmembrane region" description="Helical" evidence="5">
    <location>
        <begin position="276"/>
        <end position="292"/>
    </location>
</feature>
<dbReference type="STRING" id="910964.GEAM_0077"/>
<evidence type="ECO:0000256" key="4">
    <source>
        <dbReference type="ARBA" id="ARBA00023136"/>
    </source>
</evidence>
<keyword evidence="3 5" id="KW-1133">Transmembrane helix</keyword>
<feature type="transmembrane region" description="Helical" evidence="5">
    <location>
        <begin position="68"/>
        <end position="94"/>
    </location>
</feature>
<feature type="domain" description="Sodium/calcium exchanger membrane region" evidence="6">
    <location>
        <begin position="4"/>
        <end position="144"/>
    </location>
</feature>
<reference evidence="7 8" key="1">
    <citation type="submission" date="2014-05" db="EMBL/GenBank/DDBJ databases">
        <title>ATOL: Assembling a taxonomically balanced genome-scale reconstruction of the evolutionary history of the Enterobacteriaceae.</title>
        <authorList>
            <person name="Plunkett G.III."/>
            <person name="Neeno-Eckwall E.C."/>
            <person name="Glasner J.D."/>
            <person name="Perna N.T."/>
        </authorList>
    </citation>
    <scope>NUCLEOTIDE SEQUENCE [LARGE SCALE GENOMIC DNA]</scope>
    <source>
        <strain evidence="7 8">ATCC 33852</strain>
    </source>
</reference>
<evidence type="ECO:0000256" key="1">
    <source>
        <dbReference type="ARBA" id="ARBA00004141"/>
    </source>
</evidence>
<feature type="domain" description="Sodium/calcium exchanger membrane region" evidence="6">
    <location>
        <begin position="175"/>
        <end position="317"/>
    </location>
</feature>
<evidence type="ECO:0000256" key="3">
    <source>
        <dbReference type="ARBA" id="ARBA00022989"/>
    </source>
</evidence>
<dbReference type="EMBL" id="JMPJ01000017">
    <property type="protein sequence ID" value="KFC85605.1"/>
    <property type="molecule type" value="Genomic_DNA"/>
</dbReference>
<accession>A0A085GPG0</accession>
<evidence type="ECO:0000313" key="8">
    <source>
        <dbReference type="Proteomes" id="UP000028640"/>
    </source>
</evidence>
<dbReference type="NCBIfam" id="NF008005">
    <property type="entry name" value="PRK10734.1"/>
    <property type="match status" value="1"/>
</dbReference>
<dbReference type="GO" id="GO:0005886">
    <property type="term" value="C:plasma membrane"/>
    <property type="evidence" value="ECO:0007669"/>
    <property type="project" value="TreeGrafter"/>
</dbReference>
<dbReference type="GO" id="GO:0008273">
    <property type="term" value="F:calcium, potassium:sodium antiporter activity"/>
    <property type="evidence" value="ECO:0007669"/>
    <property type="project" value="TreeGrafter"/>
</dbReference>
<dbReference type="Proteomes" id="UP000028640">
    <property type="component" value="Unassembled WGS sequence"/>
</dbReference>
<proteinExistence type="predicted"/>
<dbReference type="RefSeq" id="WP_034786713.1">
    <property type="nucleotide sequence ID" value="NZ_JMPJ01000017.1"/>
</dbReference>
<dbReference type="PANTHER" id="PTHR10846:SF8">
    <property type="entry name" value="INNER MEMBRANE PROTEIN YRBG"/>
    <property type="match status" value="1"/>
</dbReference>
<dbReference type="OrthoDB" id="9794225at2"/>
<dbReference type="Gene3D" id="1.20.1420.30">
    <property type="entry name" value="NCX, central ion-binding region"/>
    <property type="match status" value="1"/>
</dbReference>
<evidence type="ECO:0000256" key="2">
    <source>
        <dbReference type="ARBA" id="ARBA00022692"/>
    </source>
</evidence>
<comment type="caution">
    <text evidence="7">The sequence shown here is derived from an EMBL/GenBank/DDBJ whole genome shotgun (WGS) entry which is preliminary data.</text>
</comment>
<protein>
    <submittedName>
        <fullName evidence="7">Putative calcium/sodium:proton antiporter</fullName>
    </submittedName>
</protein>
<sequence length="325" mass="34250">MLLAIVLMVVGLLLLVYAADRLVYGAAVLARSIGIPPLIIGMTVVGIGISLPELVVSTTAAINDQMDLAVGNAIGSNIINILLILGGAALIHPLSVRSDILRRELPLLLLVTVLCGFLLSDGELSRTDGLLLLASAAIFVILMIKIARAAEKQGLDTLTYEQMAELPQDSSNTVAFLWLALGFIIMPLASSMIVDNSTVIARYFGVSELIIGLTVVAIGTSLPELATFIAGAVKGEDDIALGNIIGANIFNTCLVLGLPALVAPGSFSPEAFHRDYWVMLAVSVVLTGLCLMRKHRIGHLAGTLLLCGFVAYLALLYFVPGSVDF</sequence>
<organism evidence="7 8">
    <name type="scientific">Ewingella americana (strain ATCC 33852 / DSM 4580 / CCUG 14506 / JCM 5911 / LMG 7869 / NCTC 12157 / CDC 1468-78)</name>
    <dbReference type="NCBI Taxonomy" id="910964"/>
    <lineage>
        <taxon>Bacteria</taxon>
        <taxon>Pseudomonadati</taxon>
        <taxon>Pseudomonadota</taxon>
        <taxon>Gammaproteobacteria</taxon>
        <taxon>Enterobacterales</taxon>
        <taxon>Yersiniaceae</taxon>
        <taxon>Ewingella</taxon>
    </lineage>
</organism>
<feature type="transmembrane region" description="Helical" evidence="5">
    <location>
        <begin position="299"/>
        <end position="319"/>
    </location>
</feature>
<dbReference type="Pfam" id="PF01699">
    <property type="entry name" value="Na_Ca_ex"/>
    <property type="match status" value="2"/>
</dbReference>
<dbReference type="NCBIfam" id="TIGR00367">
    <property type="entry name" value="calcium/sodium antiporter"/>
    <property type="match status" value="1"/>
</dbReference>
<keyword evidence="8" id="KW-1185">Reference proteome</keyword>